<organism evidence="8 9">
    <name type="scientific">Thermoactinomyces daqus</name>
    <dbReference type="NCBI Taxonomy" id="1329516"/>
    <lineage>
        <taxon>Bacteria</taxon>
        <taxon>Bacillati</taxon>
        <taxon>Bacillota</taxon>
        <taxon>Bacilli</taxon>
        <taxon>Bacillales</taxon>
        <taxon>Thermoactinomycetaceae</taxon>
        <taxon>Thermoactinomyces</taxon>
    </lineage>
</organism>
<dbReference type="InterPro" id="IPR011991">
    <property type="entry name" value="ArsR-like_HTH"/>
</dbReference>
<dbReference type="GO" id="GO:0003677">
    <property type="term" value="F:DNA binding"/>
    <property type="evidence" value="ECO:0007669"/>
    <property type="project" value="UniProtKB-KW"/>
</dbReference>
<protein>
    <recommendedName>
        <fullName evidence="5">Glycerol operon regulatory protein</fullName>
    </recommendedName>
</protein>
<evidence type="ECO:0000313" key="8">
    <source>
        <dbReference type="EMBL" id="MBA4541470.1"/>
    </source>
</evidence>
<reference evidence="8 9" key="1">
    <citation type="submission" date="2020-07" db="EMBL/GenBank/DDBJ databases">
        <authorList>
            <person name="Feng H."/>
        </authorList>
    </citation>
    <scope>NUCLEOTIDE SEQUENCE [LARGE SCALE GENOMIC DNA]</scope>
    <source>
        <strain evidence="9">s-11</strain>
    </source>
</reference>
<dbReference type="RefSeq" id="WP_033099284.1">
    <property type="nucleotide sequence ID" value="NZ_JACEIP010000001.1"/>
</dbReference>
<dbReference type="Proteomes" id="UP000530514">
    <property type="component" value="Unassembled WGS sequence"/>
</dbReference>
<dbReference type="PROSITE" id="PS51077">
    <property type="entry name" value="HTH_ICLR"/>
    <property type="match status" value="1"/>
</dbReference>
<dbReference type="Pfam" id="PF01614">
    <property type="entry name" value="IclR_C"/>
    <property type="match status" value="1"/>
</dbReference>
<dbReference type="InterPro" id="IPR005471">
    <property type="entry name" value="Tscrpt_reg_IclR_N"/>
</dbReference>
<name>A0A7W2AGT9_9BACL</name>
<evidence type="ECO:0000256" key="2">
    <source>
        <dbReference type="ARBA" id="ARBA00023125"/>
    </source>
</evidence>
<dbReference type="CDD" id="cd00090">
    <property type="entry name" value="HTH_ARSR"/>
    <property type="match status" value="1"/>
</dbReference>
<keyword evidence="1" id="KW-0805">Transcription regulation</keyword>
<evidence type="ECO:0000313" key="9">
    <source>
        <dbReference type="Proteomes" id="UP000530514"/>
    </source>
</evidence>
<keyword evidence="2" id="KW-0238">DNA-binding</keyword>
<dbReference type="FunFam" id="1.10.10.10:FF:000056">
    <property type="entry name" value="IclR family transcriptional regulator"/>
    <property type="match status" value="1"/>
</dbReference>
<dbReference type="SUPFAM" id="SSF55781">
    <property type="entry name" value="GAF domain-like"/>
    <property type="match status" value="1"/>
</dbReference>
<evidence type="ECO:0000256" key="3">
    <source>
        <dbReference type="ARBA" id="ARBA00023163"/>
    </source>
</evidence>
<dbReference type="OrthoDB" id="9791752at2"/>
<comment type="caution">
    <text evidence="8">The sequence shown here is derived from an EMBL/GenBank/DDBJ whole genome shotgun (WGS) entry which is preliminary data.</text>
</comment>
<dbReference type="InterPro" id="IPR014757">
    <property type="entry name" value="Tscrpt_reg_IclR_C"/>
</dbReference>
<feature type="domain" description="HTH iclR-type" evidence="6">
    <location>
        <begin position="4"/>
        <end position="66"/>
    </location>
</feature>
<dbReference type="Pfam" id="PF09339">
    <property type="entry name" value="HTH_IclR"/>
    <property type="match status" value="1"/>
</dbReference>
<sequence length="253" mass="28111">MPIIQAVDRALQILDLFDEYETELKITEISRRLGLHKSTVHSLLKTLQSRGYIIQDPDSGKYRLGLKLMERGNLVSQGMDLRNIAKKFLMELSLKTGLTVHLVILDGKEGVYIDKVEGASGVIMYSRIGRRVPIHSSAVGKVLVAFKQEQELAEILNGYVYTRQTPNTITCEAEFLNELAAVRKKGYAVDDQENERGVRCMAVPVRDHTRQVIAAISVSTPVSAHDDGTDEQIVDCLKSAAGKISEQMGYGFC</sequence>
<feature type="domain" description="IclR-ED" evidence="7">
    <location>
        <begin position="67"/>
        <end position="250"/>
    </location>
</feature>
<evidence type="ECO:0000259" key="7">
    <source>
        <dbReference type="PROSITE" id="PS51078"/>
    </source>
</evidence>
<evidence type="ECO:0000256" key="1">
    <source>
        <dbReference type="ARBA" id="ARBA00023015"/>
    </source>
</evidence>
<dbReference type="PROSITE" id="PS51078">
    <property type="entry name" value="ICLR_ED"/>
    <property type="match status" value="1"/>
</dbReference>
<dbReference type="InterPro" id="IPR050707">
    <property type="entry name" value="HTH_MetabolicPath_Reg"/>
</dbReference>
<dbReference type="Gene3D" id="1.10.10.10">
    <property type="entry name" value="Winged helix-like DNA-binding domain superfamily/Winged helix DNA-binding domain"/>
    <property type="match status" value="1"/>
</dbReference>
<dbReference type="SMART" id="SM00346">
    <property type="entry name" value="HTH_ICLR"/>
    <property type="match status" value="1"/>
</dbReference>
<dbReference type="PANTHER" id="PTHR30136">
    <property type="entry name" value="HELIX-TURN-HELIX TRANSCRIPTIONAL REGULATOR, ICLR FAMILY"/>
    <property type="match status" value="1"/>
</dbReference>
<evidence type="ECO:0000259" key="6">
    <source>
        <dbReference type="PROSITE" id="PS51077"/>
    </source>
</evidence>
<accession>A0A7W2AGT9</accession>
<dbReference type="InterPro" id="IPR036388">
    <property type="entry name" value="WH-like_DNA-bd_sf"/>
</dbReference>
<evidence type="ECO:0000256" key="4">
    <source>
        <dbReference type="ARBA" id="ARBA00058938"/>
    </source>
</evidence>
<keyword evidence="9" id="KW-1185">Reference proteome</keyword>
<comment type="function">
    <text evidence="4">May be an activator protein for the gylABX operon.</text>
</comment>
<dbReference type="InterPro" id="IPR036390">
    <property type="entry name" value="WH_DNA-bd_sf"/>
</dbReference>
<dbReference type="EMBL" id="JACEIP010000001">
    <property type="protein sequence ID" value="MBA4541470.1"/>
    <property type="molecule type" value="Genomic_DNA"/>
</dbReference>
<dbReference type="Gene3D" id="3.30.450.40">
    <property type="match status" value="1"/>
</dbReference>
<dbReference type="InterPro" id="IPR029016">
    <property type="entry name" value="GAF-like_dom_sf"/>
</dbReference>
<dbReference type="GO" id="GO:0003700">
    <property type="term" value="F:DNA-binding transcription factor activity"/>
    <property type="evidence" value="ECO:0007669"/>
    <property type="project" value="TreeGrafter"/>
</dbReference>
<evidence type="ECO:0000256" key="5">
    <source>
        <dbReference type="ARBA" id="ARBA00070406"/>
    </source>
</evidence>
<dbReference type="SUPFAM" id="SSF46785">
    <property type="entry name" value="Winged helix' DNA-binding domain"/>
    <property type="match status" value="1"/>
</dbReference>
<proteinExistence type="predicted"/>
<keyword evidence="3" id="KW-0804">Transcription</keyword>
<dbReference type="GO" id="GO:0045892">
    <property type="term" value="P:negative regulation of DNA-templated transcription"/>
    <property type="evidence" value="ECO:0007669"/>
    <property type="project" value="TreeGrafter"/>
</dbReference>
<dbReference type="AlphaFoldDB" id="A0A7W2AGT9"/>
<gene>
    <name evidence="8" type="ORF">H1164_00920</name>
</gene>
<dbReference type="PANTHER" id="PTHR30136:SF7">
    <property type="entry name" value="HTH-TYPE TRANSCRIPTIONAL REGULATOR KDGR-RELATED"/>
    <property type="match status" value="1"/>
</dbReference>